<dbReference type="EMBL" id="JARKHS020033389">
    <property type="protein sequence ID" value="KAK8759135.1"/>
    <property type="molecule type" value="Genomic_DNA"/>
</dbReference>
<dbReference type="Proteomes" id="UP001321473">
    <property type="component" value="Unassembled WGS sequence"/>
</dbReference>
<keyword evidence="1" id="KW-0863">Zinc-finger</keyword>
<dbReference type="PROSITE" id="PS50158">
    <property type="entry name" value="ZF_CCHC"/>
    <property type="match status" value="1"/>
</dbReference>
<protein>
    <recommendedName>
        <fullName evidence="2">CCHC-type domain-containing protein</fullName>
    </recommendedName>
</protein>
<dbReference type="GO" id="GO:0003676">
    <property type="term" value="F:nucleic acid binding"/>
    <property type="evidence" value="ECO:0007669"/>
    <property type="project" value="InterPro"/>
</dbReference>
<accession>A0AAQ4D9J5</accession>
<evidence type="ECO:0000256" key="1">
    <source>
        <dbReference type="PROSITE-ProRule" id="PRU00047"/>
    </source>
</evidence>
<sequence>MAPFSGAPARYIIHWCHHCGSKGHRPGDCLRPLPDVFLGCICSVESAASIRGHRGDSRLLVFEHSTYPWPSSTASRSGRKTCTYQV</sequence>
<evidence type="ECO:0000313" key="4">
    <source>
        <dbReference type="Proteomes" id="UP001321473"/>
    </source>
</evidence>
<keyword evidence="1" id="KW-0479">Metal-binding</keyword>
<dbReference type="AlphaFoldDB" id="A0AAQ4D9J5"/>
<gene>
    <name evidence="3" type="ORF">V5799_003233</name>
</gene>
<comment type="caution">
    <text evidence="3">The sequence shown here is derived from an EMBL/GenBank/DDBJ whole genome shotgun (WGS) entry which is preliminary data.</text>
</comment>
<dbReference type="GO" id="GO:0008270">
    <property type="term" value="F:zinc ion binding"/>
    <property type="evidence" value="ECO:0007669"/>
    <property type="project" value="UniProtKB-KW"/>
</dbReference>
<keyword evidence="1" id="KW-0862">Zinc</keyword>
<keyword evidence="4" id="KW-1185">Reference proteome</keyword>
<name>A0AAQ4D9J5_AMBAM</name>
<dbReference type="InterPro" id="IPR001878">
    <property type="entry name" value="Znf_CCHC"/>
</dbReference>
<feature type="domain" description="CCHC-type" evidence="2">
    <location>
        <begin position="16"/>
        <end position="29"/>
    </location>
</feature>
<evidence type="ECO:0000259" key="2">
    <source>
        <dbReference type="PROSITE" id="PS50158"/>
    </source>
</evidence>
<organism evidence="3 4">
    <name type="scientific">Amblyomma americanum</name>
    <name type="common">Lone star tick</name>
    <dbReference type="NCBI Taxonomy" id="6943"/>
    <lineage>
        <taxon>Eukaryota</taxon>
        <taxon>Metazoa</taxon>
        <taxon>Ecdysozoa</taxon>
        <taxon>Arthropoda</taxon>
        <taxon>Chelicerata</taxon>
        <taxon>Arachnida</taxon>
        <taxon>Acari</taxon>
        <taxon>Parasitiformes</taxon>
        <taxon>Ixodida</taxon>
        <taxon>Ixodoidea</taxon>
        <taxon>Ixodidae</taxon>
        <taxon>Amblyomminae</taxon>
        <taxon>Amblyomma</taxon>
    </lineage>
</organism>
<proteinExistence type="predicted"/>
<evidence type="ECO:0000313" key="3">
    <source>
        <dbReference type="EMBL" id="KAK8759135.1"/>
    </source>
</evidence>
<reference evidence="3 4" key="1">
    <citation type="journal article" date="2023" name="Arcadia Sci">
        <title>De novo assembly of a long-read Amblyomma americanum tick genome.</title>
        <authorList>
            <person name="Chou S."/>
            <person name="Poskanzer K.E."/>
            <person name="Rollins M."/>
            <person name="Thuy-Boun P.S."/>
        </authorList>
    </citation>
    <scope>NUCLEOTIDE SEQUENCE [LARGE SCALE GENOMIC DNA]</scope>
    <source>
        <strain evidence="3">F_SG_1</strain>
        <tissue evidence="3">Salivary glands</tissue>
    </source>
</reference>